<dbReference type="Gene3D" id="3.30.1390.20">
    <property type="entry name" value="Ribosomal protein L30, ferredoxin-like fold domain"/>
    <property type="match status" value="1"/>
</dbReference>
<dbReference type="GO" id="GO:0015934">
    <property type="term" value="C:large ribosomal subunit"/>
    <property type="evidence" value="ECO:0007669"/>
    <property type="project" value="InterPro"/>
</dbReference>
<protein>
    <recommendedName>
        <fullName evidence="5">50S ribosomal protein L30</fullName>
    </recommendedName>
</protein>
<dbReference type="Pfam" id="PF00327">
    <property type="entry name" value="Ribosomal_L30"/>
    <property type="match status" value="1"/>
</dbReference>
<evidence type="ECO:0000256" key="2">
    <source>
        <dbReference type="ARBA" id="ARBA00011838"/>
    </source>
</evidence>
<evidence type="ECO:0000256" key="5">
    <source>
        <dbReference type="ARBA" id="ARBA00035492"/>
    </source>
</evidence>
<comment type="similarity">
    <text evidence="1">Belongs to the universal ribosomal protein uL30 family.</text>
</comment>
<evidence type="ECO:0000256" key="1">
    <source>
        <dbReference type="ARBA" id="ARBA00007594"/>
    </source>
</evidence>
<sequence>MTQGLIKVVQTGSPIRRPACQRRTLIGLGPNKIGRVRTLENTHSVRGMIDKVRHMLSVLVEIKDLSTRRFNALAGYVRNPATVTVFEEAEWYITGDERLIGMVVRDLEDDDWGWIILGRDERLRFRAIDANSSMASISDARRDLMKEMEFHNGEPDDSFYQGDALGPPVDFITPIVPLERLNPGFRILRSEARYSPAREIIEAMMRFYEDMDGNFVEQFQTTAFDARLWELYLFATFAEQGYAPAPELAIPDFIFLGPDGGIGIEATSVNPGALVPPPASPQALAAYIENYVPIRLGRVPRRKLEHPTPYWERPEMDGIPFVIAVQDFHSPGAMRFISAAMSDYVFGVRHNLDDGSPELIDEHVWDQLRERSGLFSFPNAENVSAVIVNAQGTLPKFNRLGYLAGFGSKNVRMVRKGVAQDERHGIPFVQVIHAPRYSETWVEGMTVFHNPDARIPLDPDLIPGACHQFLQPDSSIVSLTPPFHPMFSETAIWVARRRRRRKS</sequence>
<dbReference type="EMBL" id="FMAE01000031">
    <property type="protein sequence ID" value="SCB52342.1"/>
    <property type="molecule type" value="Genomic_DNA"/>
</dbReference>
<comment type="subunit">
    <text evidence="2">Part of the 50S ribosomal subunit.</text>
</comment>
<dbReference type="Proteomes" id="UP000183174">
    <property type="component" value="Unassembled WGS sequence"/>
</dbReference>
<accession>A0A1C3XJ76</accession>
<gene>
    <name evidence="7" type="ORF">GA0061099_10317</name>
</gene>
<evidence type="ECO:0000256" key="3">
    <source>
        <dbReference type="ARBA" id="ARBA00022980"/>
    </source>
</evidence>
<dbReference type="GO" id="GO:0003735">
    <property type="term" value="F:structural constituent of ribosome"/>
    <property type="evidence" value="ECO:0007669"/>
    <property type="project" value="InterPro"/>
</dbReference>
<keyword evidence="4" id="KW-0687">Ribonucleoprotein</keyword>
<dbReference type="CDD" id="cd01658">
    <property type="entry name" value="Ribosomal_L30"/>
    <property type="match status" value="1"/>
</dbReference>
<evidence type="ECO:0000313" key="8">
    <source>
        <dbReference type="Proteomes" id="UP000183174"/>
    </source>
</evidence>
<name>A0A1C3XJ76_9BRAD</name>
<dbReference type="InterPro" id="IPR005996">
    <property type="entry name" value="Ribosomal_uL30_bac-type"/>
</dbReference>
<dbReference type="AlphaFoldDB" id="A0A1C3XJ76"/>
<evidence type="ECO:0000256" key="4">
    <source>
        <dbReference type="ARBA" id="ARBA00023274"/>
    </source>
</evidence>
<organism evidence="7 8">
    <name type="scientific">Bradyrhizobium yuanmingense</name>
    <dbReference type="NCBI Taxonomy" id="108015"/>
    <lineage>
        <taxon>Bacteria</taxon>
        <taxon>Pseudomonadati</taxon>
        <taxon>Pseudomonadota</taxon>
        <taxon>Alphaproteobacteria</taxon>
        <taxon>Hyphomicrobiales</taxon>
        <taxon>Nitrobacteraceae</taxon>
        <taxon>Bradyrhizobium</taxon>
    </lineage>
</organism>
<dbReference type="InterPro" id="IPR016082">
    <property type="entry name" value="Ribosomal_uL30_ferredoxin-like"/>
</dbReference>
<evidence type="ECO:0000313" key="7">
    <source>
        <dbReference type="EMBL" id="SCB52342.1"/>
    </source>
</evidence>
<dbReference type="NCBIfam" id="TIGR01308">
    <property type="entry name" value="rpmD_bact"/>
    <property type="match status" value="1"/>
</dbReference>
<evidence type="ECO:0000259" key="6">
    <source>
        <dbReference type="Pfam" id="PF00327"/>
    </source>
</evidence>
<proteinExistence type="inferred from homology"/>
<reference evidence="7 8" key="1">
    <citation type="submission" date="2016-08" db="EMBL/GenBank/DDBJ databases">
        <authorList>
            <person name="Seilhamer J.J."/>
        </authorList>
    </citation>
    <scope>NUCLEOTIDE SEQUENCE [LARGE SCALE GENOMIC DNA]</scope>
    <source>
        <strain evidence="7 8">CCBAU 10071</strain>
    </source>
</reference>
<feature type="domain" description="Large ribosomal subunit protein uL30-like ferredoxin-like fold" evidence="6">
    <location>
        <begin position="6"/>
        <end position="55"/>
    </location>
</feature>
<dbReference type="SUPFAM" id="SSF55129">
    <property type="entry name" value="Ribosomal protein L30p/L7e"/>
    <property type="match status" value="1"/>
</dbReference>
<dbReference type="InterPro" id="IPR036919">
    <property type="entry name" value="Ribo_uL30_ferredoxin-like_sf"/>
</dbReference>
<keyword evidence="3 7" id="KW-0689">Ribosomal protein</keyword>
<dbReference type="GO" id="GO:0006412">
    <property type="term" value="P:translation"/>
    <property type="evidence" value="ECO:0007669"/>
    <property type="project" value="InterPro"/>
</dbReference>